<keyword evidence="2" id="KW-0813">Transport</keyword>
<gene>
    <name evidence="6" type="primary">smbA</name>
    <name evidence="6" type="ORF">EIKCOROL_00899</name>
</gene>
<keyword evidence="4" id="KW-1133">Transmembrane helix</keyword>
<comment type="caution">
    <text evidence="6">The sequence shown here is derived from an EMBL/GenBank/DDBJ whole genome shotgun (WGS) entry which is preliminary data.</text>
</comment>
<dbReference type="InterPro" id="IPR050835">
    <property type="entry name" value="ABC_transporter_sub-D"/>
</dbReference>
<dbReference type="GO" id="GO:0005524">
    <property type="term" value="F:ATP binding"/>
    <property type="evidence" value="ECO:0007669"/>
    <property type="project" value="InterPro"/>
</dbReference>
<name>C0DU68_EIKCO</name>
<evidence type="ECO:0000256" key="1">
    <source>
        <dbReference type="ARBA" id="ARBA00004651"/>
    </source>
</evidence>
<dbReference type="NCBIfam" id="NF009036">
    <property type="entry name" value="PRK12369.1"/>
    <property type="match status" value="1"/>
</dbReference>
<evidence type="ECO:0000256" key="2">
    <source>
        <dbReference type="ARBA" id="ARBA00022448"/>
    </source>
</evidence>
<dbReference type="InterPro" id="IPR036640">
    <property type="entry name" value="ABC1_TM_sf"/>
</dbReference>
<dbReference type="InterPro" id="IPR009248">
    <property type="entry name" value="SbmA_BacA"/>
</dbReference>
<organism evidence="6 7">
    <name type="scientific">Eikenella corrodens ATCC 23834</name>
    <dbReference type="NCBI Taxonomy" id="546274"/>
    <lineage>
        <taxon>Bacteria</taxon>
        <taxon>Pseudomonadati</taxon>
        <taxon>Pseudomonadota</taxon>
        <taxon>Betaproteobacteria</taxon>
        <taxon>Neisseriales</taxon>
        <taxon>Neisseriaceae</taxon>
        <taxon>Eikenella</taxon>
    </lineage>
</organism>
<dbReference type="AlphaFoldDB" id="C0DU68"/>
<reference evidence="6 7" key="1">
    <citation type="submission" date="2009-01" db="EMBL/GenBank/DDBJ databases">
        <authorList>
            <person name="Fulton L."/>
            <person name="Clifton S."/>
            <person name="Chinwalla A.T."/>
            <person name="Mitreva M."/>
            <person name="Sodergren E."/>
            <person name="Weinstock G."/>
            <person name="Clifton S."/>
            <person name="Dooling D.J."/>
            <person name="Fulton B."/>
            <person name="Minx P."/>
            <person name="Pepin K.H."/>
            <person name="Johnson M."/>
            <person name="Bhonagiri V."/>
            <person name="Nash W.E."/>
            <person name="Mardis E.R."/>
            <person name="Wilson R.K."/>
        </authorList>
    </citation>
    <scope>NUCLEOTIDE SEQUENCE [LARGE SCALE GENOMIC DNA]</scope>
    <source>
        <strain evidence="6 7">ATCC 23834</strain>
    </source>
</reference>
<dbReference type="PANTHER" id="PTHR11384:SF59">
    <property type="entry name" value="LYSOSOMAL COBALAMIN TRANSPORTER ABCD4"/>
    <property type="match status" value="1"/>
</dbReference>
<keyword evidence="3" id="KW-0812">Transmembrane</keyword>
<evidence type="ECO:0000313" key="6">
    <source>
        <dbReference type="EMBL" id="EEG24266.1"/>
    </source>
</evidence>
<keyword evidence="5" id="KW-0472">Membrane</keyword>
<dbReference type="Pfam" id="PF05992">
    <property type="entry name" value="SbmA_BacA"/>
    <property type="match status" value="1"/>
</dbReference>
<dbReference type="eggNOG" id="COG1133">
    <property type="taxonomic scope" value="Bacteria"/>
</dbReference>
<proteinExistence type="predicted"/>
<dbReference type="PANTHER" id="PTHR11384">
    <property type="entry name" value="ATP-BINDING CASSETTE, SUB-FAMILY D MEMBER"/>
    <property type="match status" value="1"/>
</dbReference>
<dbReference type="HOGENOM" id="CLU_045533_0_0_4"/>
<dbReference type="SUPFAM" id="SSF90123">
    <property type="entry name" value="ABC transporter transmembrane region"/>
    <property type="match status" value="1"/>
</dbReference>
<accession>C0DU68</accession>
<protein>
    <submittedName>
        <fullName evidence="6">Protein SbmA</fullName>
    </submittedName>
</protein>
<comment type="subcellular location">
    <subcellularLocation>
        <location evidence="1">Cell membrane</location>
        <topology evidence="1">Multi-pass membrane protein</topology>
    </subcellularLocation>
</comment>
<dbReference type="Proteomes" id="UP000005837">
    <property type="component" value="Unassembled WGS sequence"/>
</dbReference>
<dbReference type="GO" id="GO:0015833">
    <property type="term" value="P:peptide transport"/>
    <property type="evidence" value="ECO:0007669"/>
    <property type="project" value="InterPro"/>
</dbReference>
<evidence type="ECO:0000256" key="4">
    <source>
        <dbReference type="ARBA" id="ARBA00022989"/>
    </source>
</evidence>
<dbReference type="GO" id="GO:0005886">
    <property type="term" value="C:plasma membrane"/>
    <property type="evidence" value="ECO:0007669"/>
    <property type="project" value="UniProtKB-SubCell"/>
</dbReference>
<evidence type="ECO:0000256" key="3">
    <source>
        <dbReference type="ARBA" id="ARBA00022692"/>
    </source>
</evidence>
<evidence type="ECO:0000256" key="5">
    <source>
        <dbReference type="ARBA" id="ARBA00023136"/>
    </source>
</evidence>
<dbReference type="EMBL" id="ACEA01000017">
    <property type="protein sequence ID" value="EEG24266.1"/>
    <property type="molecule type" value="Genomic_DNA"/>
</dbReference>
<evidence type="ECO:0000313" key="7">
    <source>
        <dbReference type="Proteomes" id="UP000005837"/>
    </source>
</evidence>
<dbReference type="GO" id="GO:1904680">
    <property type="term" value="F:peptide transmembrane transporter activity"/>
    <property type="evidence" value="ECO:0007669"/>
    <property type="project" value="InterPro"/>
</dbReference>
<sequence length="356" mass="40717">MAGYLKSLHYHPNKAIIAALFANKGRRAMFRSFFLNRRWLRWSLAGSLLILAATWYRVQLNVQINDWFGTFYDSVQKMLEKPGSVSLDEFNRQVFAFARIAAVYILVVVISGFVNKHYVFRWRSAMTEYYMRHWPLLRGIEGAAQRIQEDTMRFATIMESLGESGLRAVLTLVAFLPILWKLSEPITELPLVGHVGHSLVYVAILAALLGTVVLMGVGCKLPGLEFDNQKVEAAYRKELVLGEDDAARADAFTLTELFKNVRRNYFRLYWHYLYFDVARYSYLQFSVVLPYLAMGPALVAGVVALGVMQQIVRAFGQVLEAFQFLVRSWPTIVELMSIYKRLKGFEHNIVAAQAES</sequence>